<dbReference type="RefSeq" id="WP_381522855.1">
    <property type="nucleotide sequence ID" value="NZ_JBHULN010000006.1"/>
</dbReference>
<proteinExistence type="predicted"/>
<sequence>MTPDEKRRYVEELKQRGQTAVERTDRLLTDLAVKSAKLKTDIKAMHNSLAEQLAEQATKG</sequence>
<evidence type="ECO:0000313" key="2">
    <source>
        <dbReference type="Proteomes" id="UP001597469"/>
    </source>
</evidence>
<name>A0ABW5M2W3_9BACT</name>
<reference evidence="2" key="1">
    <citation type="journal article" date="2019" name="Int. J. Syst. Evol. Microbiol.">
        <title>The Global Catalogue of Microorganisms (GCM) 10K type strain sequencing project: providing services to taxonomists for standard genome sequencing and annotation.</title>
        <authorList>
            <consortium name="The Broad Institute Genomics Platform"/>
            <consortium name="The Broad Institute Genome Sequencing Center for Infectious Disease"/>
            <person name="Wu L."/>
            <person name="Ma J."/>
        </authorList>
    </citation>
    <scope>NUCLEOTIDE SEQUENCE [LARGE SCALE GENOMIC DNA]</scope>
    <source>
        <strain evidence="2">KCTC 42805</strain>
    </source>
</reference>
<protein>
    <submittedName>
        <fullName evidence="1">Uncharacterized protein</fullName>
    </submittedName>
</protein>
<keyword evidence="2" id="KW-1185">Reference proteome</keyword>
<evidence type="ECO:0000313" key="1">
    <source>
        <dbReference type="EMBL" id="MFD2571373.1"/>
    </source>
</evidence>
<gene>
    <name evidence="1" type="ORF">ACFSUS_12060</name>
</gene>
<accession>A0ABW5M2W3</accession>
<dbReference type="EMBL" id="JBHULN010000006">
    <property type="protein sequence ID" value="MFD2571373.1"/>
    <property type="molecule type" value="Genomic_DNA"/>
</dbReference>
<comment type="caution">
    <text evidence="1">The sequence shown here is derived from an EMBL/GenBank/DDBJ whole genome shotgun (WGS) entry which is preliminary data.</text>
</comment>
<organism evidence="1 2">
    <name type="scientific">Spirosoma soli</name>
    <dbReference type="NCBI Taxonomy" id="1770529"/>
    <lineage>
        <taxon>Bacteria</taxon>
        <taxon>Pseudomonadati</taxon>
        <taxon>Bacteroidota</taxon>
        <taxon>Cytophagia</taxon>
        <taxon>Cytophagales</taxon>
        <taxon>Cytophagaceae</taxon>
        <taxon>Spirosoma</taxon>
    </lineage>
</organism>
<dbReference type="Proteomes" id="UP001597469">
    <property type="component" value="Unassembled WGS sequence"/>
</dbReference>